<comment type="similarity">
    <text evidence="1">Belongs to the prokaryotic molybdopterin-containing oxidoreductase family.</text>
</comment>
<gene>
    <name evidence="10" type="ORF">DGI_0241</name>
</gene>
<dbReference type="GO" id="GO:0046872">
    <property type="term" value="F:metal ion binding"/>
    <property type="evidence" value="ECO:0007669"/>
    <property type="project" value="UniProtKB-KW"/>
</dbReference>
<keyword evidence="5" id="KW-0732">Signal</keyword>
<dbReference type="SMART" id="SM00926">
    <property type="entry name" value="Molybdop_Fe4S4"/>
    <property type="match status" value="1"/>
</dbReference>
<feature type="domain" description="4Fe-4S Mo/W bis-MGD-type" evidence="9">
    <location>
        <begin position="3"/>
        <end position="59"/>
    </location>
</feature>
<dbReference type="PROSITE" id="PS00551">
    <property type="entry name" value="MOLYBDOPTERIN_PROK_1"/>
    <property type="match status" value="1"/>
</dbReference>
<evidence type="ECO:0000256" key="2">
    <source>
        <dbReference type="ARBA" id="ARBA00022485"/>
    </source>
</evidence>
<reference evidence="10 11" key="1">
    <citation type="journal article" date="2013" name="J. Bacteriol.">
        <title>Roles of HynAB and Ech, the only two hydrogenases found in the model sulfate reducer Desulfovibrio gigas.</title>
        <authorList>
            <person name="Morais-Silva F.O."/>
            <person name="Santos C.I."/>
            <person name="Rodrigues R."/>
            <person name="Pereira I.A."/>
            <person name="Rodrigues-Pousada C."/>
        </authorList>
    </citation>
    <scope>NUCLEOTIDE SEQUENCE [LARGE SCALE GENOMIC DNA]</scope>
    <source>
        <strain evidence="11">ATCC 19364 / DSM 1382 / NCIMB 9332 / VKM B-1759</strain>
    </source>
</reference>
<dbReference type="InterPro" id="IPR006963">
    <property type="entry name" value="Mopterin_OxRdtase_4Fe-4S_dom"/>
</dbReference>
<evidence type="ECO:0000256" key="4">
    <source>
        <dbReference type="ARBA" id="ARBA00022723"/>
    </source>
</evidence>
<dbReference type="Pfam" id="PF00384">
    <property type="entry name" value="Molybdopterin"/>
    <property type="match status" value="1"/>
</dbReference>
<evidence type="ECO:0000313" key="10">
    <source>
        <dbReference type="EMBL" id="AGW12173.1"/>
    </source>
</evidence>
<dbReference type="RefSeq" id="WP_021758769.1">
    <property type="nucleotide sequence ID" value="NC_022444.1"/>
</dbReference>
<keyword evidence="2" id="KW-0004">4Fe-4S</keyword>
<keyword evidence="4" id="KW-0479">Metal-binding</keyword>
<dbReference type="SUPFAM" id="SSF53706">
    <property type="entry name" value="Formate dehydrogenase/DMSO reductase, domains 1-3"/>
    <property type="match status" value="1"/>
</dbReference>
<dbReference type="KEGG" id="dgg:DGI_0241"/>
<evidence type="ECO:0000256" key="6">
    <source>
        <dbReference type="ARBA" id="ARBA00023002"/>
    </source>
</evidence>
<evidence type="ECO:0000256" key="8">
    <source>
        <dbReference type="ARBA" id="ARBA00023014"/>
    </source>
</evidence>
<keyword evidence="6" id="KW-0560">Oxidoreductase</keyword>
<evidence type="ECO:0000256" key="7">
    <source>
        <dbReference type="ARBA" id="ARBA00023004"/>
    </source>
</evidence>
<keyword evidence="8" id="KW-0411">Iron-sulfur</keyword>
<dbReference type="SUPFAM" id="SSF50692">
    <property type="entry name" value="ADC-like"/>
    <property type="match status" value="1"/>
</dbReference>
<evidence type="ECO:0000256" key="3">
    <source>
        <dbReference type="ARBA" id="ARBA00022505"/>
    </source>
</evidence>
<keyword evidence="3" id="KW-0500">Molybdenum</keyword>
<dbReference type="Gene3D" id="3.40.50.740">
    <property type="match status" value="1"/>
</dbReference>
<dbReference type="InterPro" id="IPR050612">
    <property type="entry name" value="Prok_Mopterin_Oxidored"/>
</dbReference>
<dbReference type="CDD" id="cd02755">
    <property type="entry name" value="MopB_Thiosulfate-R-like"/>
    <property type="match status" value="1"/>
</dbReference>
<name>T2G7C0_MEGG1</name>
<dbReference type="Proteomes" id="UP000016587">
    <property type="component" value="Chromosome"/>
</dbReference>
<evidence type="ECO:0000313" key="11">
    <source>
        <dbReference type="Proteomes" id="UP000016587"/>
    </source>
</evidence>
<keyword evidence="7" id="KW-0408">Iron</keyword>
<dbReference type="HOGENOM" id="CLU_000422_13_3_7"/>
<dbReference type="InterPro" id="IPR006656">
    <property type="entry name" value="Mopterin_OxRdtase"/>
</dbReference>
<organism evidence="10 11">
    <name type="scientific">Megalodesulfovibrio gigas (strain ATCC 19364 / DSM 1382 / NCIMB 9332 / VKM B-1759)</name>
    <name type="common">Desulfovibrio gigas</name>
    <dbReference type="NCBI Taxonomy" id="1121448"/>
    <lineage>
        <taxon>Bacteria</taxon>
        <taxon>Pseudomonadati</taxon>
        <taxon>Thermodesulfobacteriota</taxon>
        <taxon>Desulfovibrionia</taxon>
        <taxon>Desulfovibrionales</taxon>
        <taxon>Desulfovibrionaceae</taxon>
        <taxon>Megalodesulfovibrio</taxon>
    </lineage>
</organism>
<dbReference type="InterPro" id="IPR009010">
    <property type="entry name" value="Asp_de-COase-like_dom_sf"/>
</dbReference>
<dbReference type="InterPro" id="IPR027467">
    <property type="entry name" value="MopterinOxRdtase_cofactor_BS"/>
</dbReference>
<evidence type="ECO:0000259" key="9">
    <source>
        <dbReference type="PROSITE" id="PS51669"/>
    </source>
</evidence>
<dbReference type="Gene3D" id="2.40.40.20">
    <property type="match status" value="1"/>
</dbReference>
<dbReference type="PANTHER" id="PTHR43742">
    <property type="entry name" value="TRIMETHYLAMINE-N-OXIDE REDUCTASE"/>
    <property type="match status" value="1"/>
</dbReference>
<dbReference type="OrthoDB" id="9803192at2"/>
<dbReference type="Pfam" id="PF01568">
    <property type="entry name" value="Molydop_binding"/>
    <property type="match status" value="1"/>
</dbReference>
<dbReference type="eggNOG" id="COG0243">
    <property type="taxonomic scope" value="Bacteria"/>
</dbReference>
<sequence>MARKDVYSLCGMCTVRCPIMVEVEDGAVRFIQGNPKDAGMRGALCPRGAAGYALTQDSERPQYPMIREGARGEGKWRRVAWDEAFAHVAEKLKAIMTEHGPQSVLWSDRGGPFVDLHQAFMRGIGSPNYCNHDASCARNVQHAALSVSGSGRKDFIYDYKNAKHIVLQTRNIFEAINVKEVNGVLDSLDNGGVLSVIDVRATVSASKAQNFFMIRPGTDYAFNLAVLNELIATKQYNAAYVDRHVNNFDALKKFVEPYTPEWAEGETGVAASALRKFVKQLVQAAPAVIWHPGWMVARYSDSFYVSRTAYLINALLGSIGAKGGLAVTNTPKDVGRKGLKKFVDLFEKPAIPRADGAGSVLKHIDAGPGLVHKAYEAMVSGQPYPVKAYIIHRHDPLMAMPDPDAIRQAWDTLDLIVATTFTWSDSAWYADVILPMSPYLERDSIIAGGSGLKPTIFYRARAIEPRYDTKADWEIICGLAKALGVEKLAFDSLEALHEYQLQDTGVTRADFEKSGQVALCDKPVYKDMAEFKFKTPSGKLEIINEKWEGMGLPSLKPYESPARPEGEDAFRIAFGRCALHTQGHTVNNSLLSQKMSENTLWLNTARAKALGVNDGDTVRIQGGNGKKVEGTIKAYVTDFIHPEAAFMIHGFGHKLPPESRAFNKGVADQEFMIGGLKKEDAAGGGLSLQEHFVKVSKM</sequence>
<dbReference type="Gene3D" id="3.40.228.10">
    <property type="entry name" value="Dimethylsulfoxide Reductase, domain 2"/>
    <property type="match status" value="1"/>
</dbReference>
<evidence type="ECO:0000256" key="1">
    <source>
        <dbReference type="ARBA" id="ARBA00010312"/>
    </source>
</evidence>
<dbReference type="Gene3D" id="2.20.25.90">
    <property type="entry name" value="ADC-like domains"/>
    <property type="match status" value="1"/>
</dbReference>
<dbReference type="GO" id="GO:0051539">
    <property type="term" value="F:4 iron, 4 sulfur cluster binding"/>
    <property type="evidence" value="ECO:0007669"/>
    <property type="project" value="UniProtKB-KW"/>
</dbReference>
<accession>T2G7C0</accession>
<evidence type="ECO:0000256" key="5">
    <source>
        <dbReference type="ARBA" id="ARBA00022729"/>
    </source>
</evidence>
<proteinExistence type="inferred from homology"/>
<dbReference type="PATRIC" id="fig|1121448.10.peg.247"/>
<protein>
    <submittedName>
        <fullName evidence="10">Putative Nitrate reductase</fullName>
    </submittedName>
</protein>
<dbReference type="CDD" id="cd02778">
    <property type="entry name" value="MopB_CT_Thiosulfate-R-like"/>
    <property type="match status" value="1"/>
</dbReference>
<dbReference type="AlphaFoldDB" id="T2G7C0"/>
<dbReference type="PANTHER" id="PTHR43742:SF9">
    <property type="entry name" value="TETRATHIONATE REDUCTASE SUBUNIT A"/>
    <property type="match status" value="1"/>
</dbReference>
<dbReference type="Gene3D" id="3.30.2070.10">
    <property type="entry name" value="Formate dehydrogenase/DMSO reductase"/>
    <property type="match status" value="1"/>
</dbReference>
<dbReference type="GO" id="GO:0016491">
    <property type="term" value="F:oxidoreductase activity"/>
    <property type="evidence" value="ECO:0007669"/>
    <property type="project" value="UniProtKB-KW"/>
</dbReference>
<dbReference type="STRING" id="1121448.DGI_0241"/>
<keyword evidence="11" id="KW-1185">Reference proteome</keyword>
<dbReference type="GO" id="GO:0043546">
    <property type="term" value="F:molybdopterin cofactor binding"/>
    <property type="evidence" value="ECO:0007669"/>
    <property type="project" value="InterPro"/>
</dbReference>
<dbReference type="EMBL" id="CP006585">
    <property type="protein sequence ID" value="AGW12173.1"/>
    <property type="molecule type" value="Genomic_DNA"/>
</dbReference>
<dbReference type="InterPro" id="IPR006657">
    <property type="entry name" value="MoPterin_dinucl-bd_dom"/>
</dbReference>
<dbReference type="PROSITE" id="PS51669">
    <property type="entry name" value="4FE4S_MOW_BIS_MGD"/>
    <property type="match status" value="1"/>
</dbReference>
<dbReference type="Pfam" id="PF04879">
    <property type="entry name" value="Molybdop_Fe4S4"/>
    <property type="match status" value="1"/>
</dbReference>
<reference evidence="11" key="2">
    <citation type="submission" date="2013-07" db="EMBL/GenBank/DDBJ databases">
        <authorList>
            <person name="Morais-Silva F.O."/>
            <person name="Rezende A.M."/>
            <person name="Pimentel C."/>
            <person name="Resende D.M."/>
            <person name="Santos C.I."/>
            <person name="Clemente C."/>
            <person name="de Oliveira L.M."/>
            <person name="da Silva S.M."/>
            <person name="Costa D.A."/>
            <person name="Varela-Raposo A."/>
            <person name="Horacio E.C.A."/>
            <person name="Matos M."/>
            <person name="Flores O."/>
            <person name="Ruiz J.C."/>
            <person name="Rodrigues-Pousada C."/>
        </authorList>
    </citation>
    <scope>NUCLEOTIDE SEQUENCE [LARGE SCALE GENOMIC DNA]</scope>
    <source>
        <strain evidence="11">ATCC 19364 / DSM 1382 / NCIMB 9332 / VKM B-1759</strain>
    </source>
</reference>